<feature type="region of interest" description="Disordered" evidence="7">
    <location>
        <begin position="290"/>
        <end position="332"/>
    </location>
</feature>
<dbReference type="VEuPathDB" id="FungiDB:BON22_1708"/>
<keyword evidence="2" id="KW-0805">Transcription regulation</keyword>
<feature type="domain" description="BZIP" evidence="8">
    <location>
        <begin position="326"/>
        <end position="383"/>
    </location>
</feature>
<protein>
    <submittedName>
        <fullName evidence="9">CYFA0S01e15126g1_1</fullName>
    </submittedName>
</protein>
<evidence type="ECO:0000256" key="7">
    <source>
        <dbReference type="SAM" id="MobiDB-lite"/>
    </source>
</evidence>
<keyword evidence="5" id="KW-0539">Nucleus</keyword>
<dbReference type="GO" id="GO:0001228">
    <property type="term" value="F:DNA-binding transcription activator activity, RNA polymerase II-specific"/>
    <property type="evidence" value="ECO:0007669"/>
    <property type="project" value="TreeGrafter"/>
</dbReference>
<evidence type="ECO:0000256" key="4">
    <source>
        <dbReference type="ARBA" id="ARBA00023163"/>
    </source>
</evidence>
<feature type="coiled-coil region" evidence="6">
    <location>
        <begin position="345"/>
        <end position="379"/>
    </location>
</feature>
<evidence type="ECO:0000256" key="3">
    <source>
        <dbReference type="ARBA" id="ARBA00023125"/>
    </source>
</evidence>
<dbReference type="GO" id="GO:0005634">
    <property type="term" value="C:nucleus"/>
    <property type="evidence" value="ECO:0007669"/>
    <property type="project" value="UniProtKB-SubCell"/>
</dbReference>
<feature type="region of interest" description="Disordered" evidence="7">
    <location>
        <begin position="1"/>
        <end position="20"/>
    </location>
</feature>
<sequence length="412" mass="44433">MNSHGTANGSSDSSNNQHNDNITPAALLEQLVYVDTFMPEIDDPSYLDDRLSAELAAFVGDSFVFPDEEKPQLPKDEDDKEKDHIPSSNRNDNSHNNTANAFNSHSQNHNHNLSALLNNNNSSSNNNTNNNAYSFASNSGSGSSNNNSSNGNTFSSHDLLMGSGSLGTSLNLNQDSLSNPLLQTHQQLPATGAPNDILSSLPKVPVPPGAKSSLIAAGLSTTQIDALAALIAQHEQTKSQSTVASLATSFANPPPALNGINLSNSLGSSSSELNSLTQTILGNAKAATALKNSGNSSDNSRHNSVGDLGQLPDLKVEPTGDPEIDKRKRNTAASARFRIKKKLKEQQLERSVRELTELTMTLEKKIQTLEMENRLLRNLVVEKGEQRNNNELEMLKQRAKMASDSEMLNRPR</sequence>
<dbReference type="GO" id="GO:0089713">
    <property type="term" value="C:Cbf1-Met4-Met28 complex"/>
    <property type="evidence" value="ECO:0007669"/>
    <property type="project" value="TreeGrafter"/>
</dbReference>
<dbReference type="OrthoDB" id="1939598at2759"/>
<dbReference type="PhylomeDB" id="A0A061ASI3"/>
<dbReference type="Pfam" id="PF07716">
    <property type="entry name" value="bZIP_2"/>
    <property type="match status" value="1"/>
</dbReference>
<evidence type="ECO:0000256" key="6">
    <source>
        <dbReference type="SAM" id="Coils"/>
    </source>
</evidence>
<keyword evidence="4" id="KW-0804">Transcription</keyword>
<dbReference type="InterPro" id="IPR046347">
    <property type="entry name" value="bZIP_sf"/>
</dbReference>
<dbReference type="PROSITE" id="PS00036">
    <property type="entry name" value="BZIP_BASIC"/>
    <property type="match status" value="1"/>
</dbReference>
<evidence type="ECO:0000256" key="5">
    <source>
        <dbReference type="ARBA" id="ARBA00023242"/>
    </source>
</evidence>
<dbReference type="SUPFAM" id="SSF57959">
    <property type="entry name" value="Leucine zipper domain"/>
    <property type="match status" value="1"/>
</dbReference>
<dbReference type="SMART" id="SM00338">
    <property type="entry name" value="BRLZ"/>
    <property type="match status" value="1"/>
</dbReference>
<dbReference type="InterPro" id="IPR004827">
    <property type="entry name" value="bZIP"/>
</dbReference>
<feature type="compositionally biased region" description="Basic and acidic residues" evidence="7">
    <location>
        <begin position="314"/>
        <end position="326"/>
    </location>
</feature>
<comment type="subcellular location">
    <subcellularLocation>
        <location evidence="1">Nucleus</location>
    </subcellularLocation>
</comment>
<dbReference type="Gene3D" id="1.20.5.170">
    <property type="match status" value="1"/>
</dbReference>
<organism evidence="9">
    <name type="scientific">Cyberlindnera fabianii</name>
    <name type="common">Yeast</name>
    <name type="synonym">Hansenula fabianii</name>
    <dbReference type="NCBI Taxonomy" id="36022"/>
    <lineage>
        <taxon>Eukaryota</taxon>
        <taxon>Fungi</taxon>
        <taxon>Dikarya</taxon>
        <taxon>Ascomycota</taxon>
        <taxon>Saccharomycotina</taxon>
        <taxon>Saccharomycetes</taxon>
        <taxon>Phaffomycetales</taxon>
        <taxon>Phaffomycetaceae</taxon>
        <taxon>Cyberlindnera</taxon>
    </lineage>
</organism>
<dbReference type="PANTHER" id="PTHR13044">
    <property type="entry name" value="ACTIVATING TRANSCRIPTION FACTOR ATF 4/5"/>
    <property type="match status" value="1"/>
</dbReference>
<dbReference type="CDD" id="cd14705">
    <property type="entry name" value="bZIP_Zip1"/>
    <property type="match status" value="1"/>
</dbReference>
<keyword evidence="3" id="KW-0238">DNA-binding</keyword>
<evidence type="ECO:0000313" key="9">
    <source>
        <dbReference type="EMBL" id="CDR37694.1"/>
    </source>
</evidence>
<feature type="region of interest" description="Disordered" evidence="7">
    <location>
        <begin position="66"/>
        <end position="156"/>
    </location>
</feature>
<dbReference type="PROSITE" id="PS50217">
    <property type="entry name" value="BZIP"/>
    <property type="match status" value="1"/>
</dbReference>
<evidence type="ECO:0000256" key="1">
    <source>
        <dbReference type="ARBA" id="ARBA00004123"/>
    </source>
</evidence>
<accession>A0A061ASI3</accession>
<dbReference type="PANTHER" id="PTHR13044:SF14">
    <property type="entry name" value="CRYPTOCEPHAL, ISOFORM A"/>
    <property type="match status" value="1"/>
</dbReference>
<proteinExistence type="predicted"/>
<gene>
    <name evidence="9" type="ORF">CYFA0S_01e15126g</name>
</gene>
<dbReference type="GO" id="GO:0000977">
    <property type="term" value="F:RNA polymerase II transcription regulatory region sequence-specific DNA binding"/>
    <property type="evidence" value="ECO:0007669"/>
    <property type="project" value="TreeGrafter"/>
</dbReference>
<evidence type="ECO:0000259" key="8">
    <source>
        <dbReference type="PROSITE" id="PS50217"/>
    </source>
</evidence>
<evidence type="ECO:0000256" key="2">
    <source>
        <dbReference type="ARBA" id="ARBA00023015"/>
    </source>
</evidence>
<feature type="compositionally biased region" description="Polar residues" evidence="7">
    <location>
        <begin position="86"/>
        <end position="98"/>
    </location>
</feature>
<feature type="compositionally biased region" description="Low complexity" evidence="7">
    <location>
        <begin position="99"/>
        <end position="156"/>
    </location>
</feature>
<reference evidence="9" key="1">
    <citation type="journal article" date="2014" name="Genome Announc.">
        <title>Genome sequence of the yeast Cyberlindnera fabianii (Hansenula fabianii).</title>
        <authorList>
            <person name="Freel K.C."/>
            <person name="Sarilar V."/>
            <person name="Neuveglise C."/>
            <person name="Devillers H."/>
            <person name="Friedrich A."/>
            <person name="Schacherer J."/>
        </authorList>
    </citation>
    <scope>NUCLEOTIDE SEQUENCE</scope>
    <source>
        <strain evidence="9">YJS4271</strain>
    </source>
</reference>
<feature type="compositionally biased region" description="Basic and acidic residues" evidence="7">
    <location>
        <begin position="67"/>
        <end position="85"/>
    </location>
</feature>
<name>A0A061ASI3_CYBFA</name>
<dbReference type="AlphaFoldDB" id="A0A061ASI3"/>
<keyword evidence="6" id="KW-0175">Coiled coil</keyword>
<dbReference type="EMBL" id="LK052886">
    <property type="protein sequence ID" value="CDR37694.1"/>
    <property type="molecule type" value="Genomic_DNA"/>
</dbReference>
<feature type="compositionally biased region" description="Low complexity" evidence="7">
    <location>
        <begin position="8"/>
        <end position="20"/>
    </location>
</feature>